<comment type="catalytic activity">
    <reaction evidence="1">
        <text>RNA(n) + a ribonucleoside 5'-triphosphate = RNA(n+1) + diphosphate</text>
        <dbReference type="Rhea" id="RHEA:21248"/>
        <dbReference type="Rhea" id="RHEA-COMP:14527"/>
        <dbReference type="Rhea" id="RHEA-COMP:17342"/>
        <dbReference type="ChEBI" id="CHEBI:33019"/>
        <dbReference type="ChEBI" id="CHEBI:61557"/>
        <dbReference type="ChEBI" id="CHEBI:140395"/>
        <dbReference type="EC" id="2.7.7.48"/>
    </reaction>
</comment>
<dbReference type="GO" id="GO:0031380">
    <property type="term" value="C:nuclear RNA-directed RNA polymerase complex"/>
    <property type="evidence" value="ECO:0007669"/>
    <property type="project" value="TreeGrafter"/>
</dbReference>
<dbReference type="InterPro" id="IPR007855">
    <property type="entry name" value="RDRP"/>
</dbReference>
<dbReference type="InterPro" id="IPR057503">
    <property type="entry name" value="PH_RdRP"/>
</dbReference>
<dbReference type="PANTHER" id="PTHR23079:SF17">
    <property type="entry name" value="RNA-DEPENDENT RNA POLYMERASE"/>
    <property type="match status" value="1"/>
</dbReference>
<dbReference type="PANTHER" id="PTHR23079">
    <property type="entry name" value="RNA-DEPENDENT RNA POLYMERASE"/>
    <property type="match status" value="1"/>
</dbReference>
<protein>
    <recommendedName>
        <fullName evidence="1">RNA-dependent RNA polymerase</fullName>
        <ecNumber evidence="1">2.7.7.48</ecNumber>
    </recommendedName>
</protein>
<dbReference type="Pfam" id="PF05183">
    <property type="entry name" value="RdRP"/>
    <property type="match status" value="1"/>
</dbReference>
<evidence type="ECO:0000256" key="1">
    <source>
        <dbReference type="RuleBase" id="RU363098"/>
    </source>
</evidence>
<dbReference type="EMBL" id="NAJO01000030">
    <property type="protein sequence ID" value="OQO01530.1"/>
    <property type="molecule type" value="Genomic_DNA"/>
</dbReference>
<feature type="domain" description="RDRP core" evidence="2">
    <location>
        <begin position="429"/>
        <end position="904"/>
    </location>
</feature>
<accession>A0A1V8SR27</accession>
<comment type="similarity">
    <text evidence="1">Belongs to the RdRP family.</text>
</comment>
<keyword evidence="1" id="KW-0694">RNA-binding</keyword>
<dbReference type="EC" id="2.7.7.48" evidence="1"/>
<dbReference type="STRING" id="1507870.A0A1V8SR27"/>
<evidence type="ECO:0000259" key="2">
    <source>
        <dbReference type="Pfam" id="PF05183"/>
    </source>
</evidence>
<organism evidence="4 5">
    <name type="scientific">Cryoendolithus antarcticus</name>
    <dbReference type="NCBI Taxonomy" id="1507870"/>
    <lineage>
        <taxon>Eukaryota</taxon>
        <taxon>Fungi</taxon>
        <taxon>Dikarya</taxon>
        <taxon>Ascomycota</taxon>
        <taxon>Pezizomycotina</taxon>
        <taxon>Dothideomycetes</taxon>
        <taxon>Dothideomycetidae</taxon>
        <taxon>Cladosporiales</taxon>
        <taxon>Cladosporiaceae</taxon>
        <taxon>Cryoendolithus</taxon>
    </lineage>
</organism>
<dbReference type="InParanoid" id="A0A1V8SR27"/>
<evidence type="ECO:0000259" key="3">
    <source>
        <dbReference type="Pfam" id="PF25358"/>
    </source>
</evidence>
<feature type="domain" description="RdRP-like PH" evidence="3">
    <location>
        <begin position="128"/>
        <end position="299"/>
    </location>
</feature>
<name>A0A1V8SR27_9PEZI</name>
<dbReference type="GO" id="GO:0003968">
    <property type="term" value="F:RNA-directed RNA polymerase activity"/>
    <property type="evidence" value="ECO:0007669"/>
    <property type="project" value="UniProtKB-KW"/>
</dbReference>
<dbReference type="GO" id="GO:0003723">
    <property type="term" value="F:RNA binding"/>
    <property type="evidence" value="ECO:0007669"/>
    <property type="project" value="UniProtKB-KW"/>
</dbReference>
<comment type="caution">
    <text evidence="4">The sequence shown here is derived from an EMBL/GenBank/DDBJ whole genome shotgun (WGS) entry which is preliminary data.</text>
</comment>
<dbReference type="Proteomes" id="UP000192596">
    <property type="component" value="Unassembled WGS sequence"/>
</dbReference>
<gene>
    <name evidence="4" type="ORF">B0A48_12565</name>
</gene>
<reference evidence="5" key="1">
    <citation type="submission" date="2017-03" db="EMBL/GenBank/DDBJ databases">
        <title>Genomes of endolithic fungi from Antarctica.</title>
        <authorList>
            <person name="Coleine C."/>
            <person name="Masonjones S."/>
            <person name="Stajich J.E."/>
        </authorList>
    </citation>
    <scope>NUCLEOTIDE SEQUENCE [LARGE SCALE GENOMIC DNA]</scope>
    <source>
        <strain evidence="5">CCFEE 5527</strain>
    </source>
</reference>
<dbReference type="OrthoDB" id="6513042at2759"/>
<dbReference type="GO" id="GO:0030422">
    <property type="term" value="P:siRNA processing"/>
    <property type="evidence" value="ECO:0007669"/>
    <property type="project" value="TreeGrafter"/>
</dbReference>
<keyword evidence="1" id="KW-0808">Transferase</keyword>
<keyword evidence="1" id="KW-0548">Nucleotidyltransferase</keyword>
<keyword evidence="1" id="KW-0696">RNA-directed RNA polymerase</keyword>
<dbReference type="InterPro" id="IPR057596">
    <property type="entry name" value="RDRP_core"/>
</dbReference>
<evidence type="ECO:0000313" key="5">
    <source>
        <dbReference type="Proteomes" id="UP000192596"/>
    </source>
</evidence>
<dbReference type="AlphaFoldDB" id="A0A1V8SR27"/>
<sequence length="942" mass="104602">MDVFVRNVPANVSVRQLKAVFAAPLADCGIHDYHCEPFRNHPLAKITLLDSAAGDRFLSQYGVPPRSPANARPRRSINCGGRTLRCERSKDDPSDWSLKALRHEAAERAAEALARPVANRGEQQSQRRRFEVTGVHCGTWDYDGIDLVFTSEAAHRQAGTIYFGSREAVILFGRAGSDQLRIDFDYWACENVVLGGDHTPSVTFTLRQSPKFYQVGGADMLAAGLESLMLGRAAARQPTPTKKRLLGFPNDPHTVTGTCKVYRINVASSDDLGHIRRLVQRTPKMPTNIAKPTRMVFPAQPRHVITRKLQNDITDVKLYGALSFHVRYQLDRLARNGRLSPLAVIALLPAVQRLCDFKSSQSVAYAISRLYLKLPSAGPFVESKIFSETGLVDQLEDLCKTSDRYHHHLNPYELVKRHQHIKLIHKMIITPTGTFLHGPEPEPVNRVLRKYPSHTDNFIRLIFQDEDGGSVRYDSQATQELVYHGRFKSVLDGSIIIAGQGFTFLGFSHSSLRAQSCWFMSPLILNSVMMYPPMVLKELGSFDSIRVPAKCVARIGQNFTDTNATIDVEEDQLFGVEDITRNNYEFSDGVGTISLALLQKIWRVYGTRRTLKPTALQIRCAGAKGMVSLDTRLAGNQLCLRPSMVKFEAPNSRNLEICGAAFRPLPMVLNRQFIKIMEDLNVPNDSFIQLQQAAVKALRCMTADSVNTETFLEEASVSKVTQMPDLIGKMGWIGIDYRTDDFLYSVVEMAVVSKLRDVKYRGRIPVPKGFTLYGIMDETGYLQEGQIFVVTETQGSNPSASATTLMLPSTSGGKRVLVKDRVVITRSPAMHPGDVQLVDAVDVPQDSPLQLLRNVVVFSQHGRRDLASQLGGADLDGDLYNVIYDDCLIPPITYQPAEYPQVEELPIHCHGLTSTKSSGSRCSSEVEDARGGVADSFVSGVA</sequence>
<keyword evidence="5" id="KW-1185">Reference proteome</keyword>
<dbReference type="Pfam" id="PF25358">
    <property type="entry name" value="PH_fung_RdRP"/>
    <property type="match status" value="1"/>
</dbReference>
<evidence type="ECO:0000313" key="4">
    <source>
        <dbReference type="EMBL" id="OQO01530.1"/>
    </source>
</evidence>
<proteinExistence type="inferred from homology"/>